<evidence type="ECO:0000256" key="4">
    <source>
        <dbReference type="ARBA" id="ARBA00023163"/>
    </source>
</evidence>
<evidence type="ECO:0000259" key="7">
    <source>
        <dbReference type="PROSITE" id="PS51369"/>
    </source>
</evidence>
<dbReference type="GO" id="GO:0043565">
    <property type="term" value="F:sequence-specific DNA binding"/>
    <property type="evidence" value="ECO:0007669"/>
    <property type="project" value="TreeGrafter"/>
</dbReference>
<keyword evidence="5" id="KW-0539">Nucleus</keyword>
<accession>A0AAW2T238</accession>
<proteinExistence type="predicted"/>
<evidence type="ECO:0000256" key="6">
    <source>
        <dbReference type="SAM" id="MobiDB-lite"/>
    </source>
</evidence>
<name>A0AAW2T238_SESRA</name>
<reference evidence="8" key="1">
    <citation type="submission" date="2020-06" db="EMBL/GenBank/DDBJ databases">
        <authorList>
            <person name="Li T."/>
            <person name="Hu X."/>
            <person name="Zhang T."/>
            <person name="Song X."/>
            <person name="Zhang H."/>
            <person name="Dai N."/>
            <person name="Sheng W."/>
            <person name="Hou X."/>
            <person name="Wei L."/>
        </authorList>
    </citation>
    <scope>NUCLEOTIDE SEQUENCE</scope>
    <source>
        <strain evidence="8">G02</strain>
        <tissue evidence="8">Leaf</tissue>
    </source>
</reference>
<organism evidence="8">
    <name type="scientific">Sesamum radiatum</name>
    <name type="common">Black benniseed</name>
    <dbReference type="NCBI Taxonomy" id="300843"/>
    <lineage>
        <taxon>Eukaryota</taxon>
        <taxon>Viridiplantae</taxon>
        <taxon>Streptophyta</taxon>
        <taxon>Embryophyta</taxon>
        <taxon>Tracheophyta</taxon>
        <taxon>Spermatophyta</taxon>
        <taxon>Magnoliopsida</taxon>
        <taxon>eudicotyledons</taxon>
        <taxon>Gunneridae</taxon>
        <taxon>Pentapetalae</taxon>
        <taxon>asterids</taxon>
        <taxon>lamiids</taxon>
        <taxon>Lamiales</taxon>
        <taxon>Pedaliaceae</taxon>
        <taxon>Sesamum</taxon>
    </lineage>
</organism>
<comment type="caution">
    <text evidence="8">The sequence shown here is derived from an EMBL/GenBank/DDBJ whole genome shotgun (WGS) entry which is preliminary data.</text>
</comment>
<keyword evidence="3" id="KW-0238">DNA-binding</keyword>
<reference evidence="8" key="2">
    <citation type="journal article" date="2024" name="Plant">
        <title>Genomic evolution and insights into agronomic trait innovations of Sesamum species.</title>
        <authorList>
            <person name="Miao H."/>
            <person name="Wang L."/>
            <person name="Qu L."/>
            <person name="Liu H."/>
            <person name="Sun Y."/>
            <person name="Le M."/>
            <person name="Wang Q."/>
            <person name="Wei S."/>
            <person name="Zheng Y."/>
            <person name="Lin W."/>
            <person name="Duan Y."/>
            <person name="Cao H."/>
            <person name="Xiong S."/>
            <person name="Wang X."/>
            <person name="Wei L."/>
            <person name="Li C."/>
            <person name="Ma Q."/>
            <person name="Ju M."/>
            <person name="Zhao R."/>
            <person name="Li G."/>
            <person name="Mu C."/>
            <person name="Tian Q."/>
            <person name="Mei H."/>
            <person name="Zhang T."/>
            <person name="Gao T."/>
            <person name="Zhang H."/>
        </authorList>
    </citation>
    <scope>NUCLEOTIDE SEQUENCE</scope>
    <source>
        <strain evidence="8">G02</strain>
    </source>
</reference>
<dbReference type="Pfam" id="PF03634">
    <property type="entry name" value="TCP"/>
    <property type="match status" value="1"/>
</dbReference>
<dbReference type="InterPro" id="IPR017887">
    <property type="entry name" value="TF_TCP_subgr"/>
</dbReference>
<feature type="compositionally biased region" description="Acidic residues" evidence="6">
    <location>
        <begin position="13"/>
        <end position="25"/>
    </location>
</feature>
<evidence type="ECO:0000256" key="1">
    <source>
        <dbReference type="ARBA" id="ARBA00004123"/>
    </source>
</evidence>
<evidence type="ECO:0000256" key="5">
    <source>
        <dbReference type="ARBA" id="ARBA00023242"/>
    </source>
</evidence>
<feature type="region of interest" description="Disordered" evidence="6">
    <location>
        <begin position="1"/>
        <end position="25"/>
    </location>
</feature>
<dbReference type="PANTHER" id="PTHR31072:SF240">
    <property type="entry name" value="TRANSCRIPTION FACTOR TCP10"/>
    <property type="match status" value="1"/>
</dbReference>
<sequence>MDIPSSNQLRAPDDEEDQLEELEDGDNSISEDVAFQDPAQQTFFSYFNQPQTFNGKSSFDVHLAKIHPQRLLQDQGFNLASANLKAKRRKAAEIIEVHGGRILRSAGRKDRHSKVCTARGTRDRRVRLSPRTAIQFYDVQDRLGYDRPSKAIDWLMKEAKTAIEALHHEPPPLAVDENFRAANVTENHSSAKGKLQQMLQESGRFLNSESGMIQNLEDGNPISSFGLFTNVGACLSSTEFQAYPNDCFNSSISRTDAPEDSILYSSYQEGLLSAPLTTPVDIFETNLEMAKMQRIFTRNYATVGGEDYSSVKSPAVHFPASQDLGHSLMFSQREPLQSSSCNSSPISTQFPGISFSNEELPIFTDAITGRRFQFPAGHLL</sequence>
<feature type="domain" description="TCP" evidence="7">
    <location>
        <begin position="108"/>
        <end position="166"/>
    </location>
</feature>
<dbReference type="GO" id="GO:2000032">
    <property type="term" value="P:regulation of secondary shoot formation"/>
    <property type="evidence" value="ECO:0007669"/>
    <property type="project" value="TreeGrafter"/>
</dbReference>
<dbReference type="GO" id="GO:0005634">
    <property type="term" value="C:nucleus"/>
    <property type="evidence" value="ECO:0007669"/>
    <property type="project" value="UniProtKB-SubCell"/>
</dbReference>
<comment type="subcellular location">
    <subcellularLocation>
        <location evidence="1">Nucleus</location>
    </subcellularLocation>
</comment>
<keyword evidence="4" id="KW-0804">Transcription</keyword>
<dbReference type="AlphaFoldDB" id="A0AAW2T238"/>
<keyword evidence="2" id="KW-0805">Transcription regulation</keyword>
<dbReference type="EMBL" id="JACGWJ010000009">
    <property type="protein sequence ID" value="KAL0398509.1"/>
    <property type="molecule type" value="Genomic_DNA"/>
</dbReference>
<dbReference type="PANTHER" id="PTHR31072">
    <property type="entry name" value="TRANSCRIPTION FACTOR TCP4-RELATED"/>
    <property type="match status" value="1"/>
</dbReference>
<dbReference type="InterPro" id="IPR005333">
    <property type="entry name" value="Transcription_factor_TCP"/>
</dbReference>
<protein>
    <submittedName>
        <fullName evidence="8">Transcription factor TCP4</fullName>
    </submittedName>
</protein>
<dbReference type="PROSITE" id="PS51369">
    <property type="entry name" value="TCP"/>
    <property type="match status" value="1"/>
</dbReference>
<evidence type="ECO:0000256" key="3">
    <source>
        <dbReference type="ARBA" id="ARBA00023125"/>
    </source>
</evidence>
<evidence type="ECO:0000256" key="2">
    <source>
        <dbReference type="ARBA" id="ARBA00023015"/>
    </source>
</evidence>
<gene>
    <name evidence="8" type="ORF">Sradi_2194200</name>
</gene>
<evidence type="ECO:0000313" key="8">
    <source>
        <dbReference type="EMBL" id="KAL0398509.1"/>
    </source>
</evidence>
<dbReference type="GO" id="GO:0003700">
    <property type="term" value="F:DNA-binding transcription factor activity"/>
    <property type="evidence" value="ECO:0007669"/>
    <property type="project" value="InterPro"/>
</dbReference>